<keyword evidence="5" id="KW-0677">Repeat</keyword>
<dbReference type="PROSITE" id="PS50025">
    <property type="entry name" value="LAM_G_DOMAIN"/>
    <property type="match status" value="5"/>
</dbReference>
<dbReference type="Ensembl" id="ENSRNOT00000102071.2">
    <property type="protein sequence ID" value="ENSRNOP00000078909.2"/>
    <property type="gene ID" value="ENSRNOG00000011134.9"/>
</dbReference>
<dbReference type="SUPFAM" id="SSF57184">
    <property type="entry name" value="Growth factor receptor domain"/>
    <property type="match status" value="1"/>
</dbReference>
<evidence type="ECO:0000256" key="7">
    <source>
        <dbReference type="ARBA" id="ARBA00022889"/>
    </source>
</evidence>
<evidence type="ECO:0000256" key="2">
    <source>
        <dbReference type="ARBA" id="ARBA00022525"/>
    </source>
</evidence>
<keyword evidence="4" id="KW-0732">Signal</keyword>
<dbReference type="GO" id="GO:0043083">
    <property type="term" value="C:synaptic cleft"/>
    <property type="evidence" value="ECO:0007669"/>
    <property type="project" value="Ensembl"/>
</dbReference>
<evidence type="ECO:0000256" key="3">
    <source>
        <dbReference type="ARBA" id="ARBA00022530"/>
    </source>
</evidence>
<dbReference type="GO" id="GO:0005102">
    <property type="term" value="F:signaling receptor binding"/>
    <property type="evidence" value="ECO:0007669"/>
    <property type="project" value="InterPro"/>
</dbReference>
<dbReference type="AGR" id="RGD:1308889"/>
<dbReference type="CDD" id="cd00110">
    <property type="entry name" value="LamG"/>
    <property type="match status" value="5"/>
</dbReference>
<feature type="disulfide bond" evidence="13">
    <location>
        <begin position="1526"/>
        <end position="1535"/>
    </location>
</feature>
<feature type="domain" description="Laminin EGF-like" evidence="16">
    <location>
        <begin position="1193"/>
        <end position="1252"/>
    </location>
</feature>
<dbReference type="SMART" id="SM00180">
    <property type="entry name" value="EGF_Lam"/>
    <property type="match status" value="16"/>
</dbReference>
<feature type="disulfide bond" evidence="13">
    <location>
        <begin position="1074"/>
        <end position="1083"/>
    </location>
</feature>
<feature type="disulfide bond" evidence="13">
    <location>
        <begin position="1223"/>
        <end position="1232"/>
    </location>
</feature>
<feature type="domain" description="Laminin IV type A" evidence="17">
    <location>
        <begin position="625"/>
        <end position="810"/>
    </location>
</feature>
<evidence type="ECO:0000259" key="15">
    <source>
        <dbReference type="PROSITE" id="PS50025"/>
    </source>
</evidence>
<keyword evidence="22" id="KW-1267">Proteomics identification</keyword>
<keyword evidence="7" id="KW-0130">Cell adhesion</keyword>
<dbReference type="Pfam" id="PF00052">
    <property type="entry name" value="Laminin_B"/>
    <property type="match status" value="2"/>
</dbReference>
<dbReference type="InterPro" id="IPR001791">
    <property type="entry name" value="Laminin_G"/>
</dbReference>
<reference evidence="19" key="3">
    <citation type="submission" date="2025-09" db="UniProtKB">
        <authorList>
            <consortium name="Ensembl"/>
        </authorList>
    </citation>
    <scope>IDENTIFICATION</scope>
    <source>
        <strain evidence="19">Brown Norway</strain>
    </source>
</reference>
<dbReference type="Pfam" id="PF00054">
    <property type="entry name" value="Laminin_G_1"/>
    <property type="match status" value="4"/>
</dbReference>
<dbReference type="Pfam" id="PF06009">
    <property type="entry name" value="Laminin_II"/>
    <property type="match status" value="1"/>
</dbReference>
<dbReference type="SUPFAM" id="SSF49899">
    <property type="entry name" value="Concanavalin A-like lectins/glucanases"/>
    <property type="match status" value="5"/>
</dbReference>
<evidence type="ECO:0000256" key="6">
    <source>
        <dbReference type="ARBA" id="ARBA00022869"/>
    </source>
</evidence>
<dbReference type="Proteomes" id="UP000002494">
    <property type="component" value="Chromosome 1"/>
</dbReference>
<gene>
    <name evidence="19 21" type="primary">Lama2</name>
</gene>
<dbReference type="OrthoDB" id="10011303at2759"/>
<feature type="domain" description="Laminin IV type A" evidence="17">
    <location>
        <begin position="1267"/>
        <end position="1466"/>
    </location>
</feature>
<dbReference type="GO" id="GO:0030334">
    <property type="term" value="P:regulation of cell migration"/>
    <property type="evidence" value="ECO:0007669"/>
    <property type="project" value="InterPro"/>
</dbReference>
<keyword evidence="6" id="KW-0084">Basement membrane</keyword>
<dbReference type="InterPro" id="IPR056863">
    <property type="entry name" value="LMN_ATRN_NET-like_EGF"/>
</dbReference>
<feature type="coiled-coil region" evidence="14">
    <location>
        <begin position="1787"/>
        <end position="1872"/>
    </location>
</feature>
<reference evidence="19" key="2">
    <citation type="submission" date="2025-08" db="UniProtKB">
        <authorList>
            <consortium name="Ensembl"/>
        </authorList>
    </citation>
    <scope>IDENTIFICATION</scope>
    <source>
        <strain evidence="19">Brown Norway</strain>
    </source>
</reference>
<keyword evidence="11 13" id="KW-0424">Laminin EGF-like domain</keyword>
<evidence type="ECO:0000313" key="19">
    <source>
        <dbReference type="Ensembl" id="ENSRNOP00000078909.2"/>
    </source>
</evidence>
<dbReference type="SUPFAM" id="SSF57196">
    <property type="entry name" value="EGF/Laminin"/>
    <property type="match status" value="11"/>
</dbReference>
<evidence type="ECO:0000256" key="12">
    <source>
        <dbReference type="PROSITE-ProRule" id="PRU00122"/>
    </source>
</evidence>
<sequence>MESMCAHKQCYLESRILSHCFRAGKENIHRQRSAQRIHFRYFSNFPQRIKMKFYVKTTLYIGPAAHFNWVDPRQQLRGLQRSGSAPARMPAAGGILLLLLLGILEGSQTQRPQQRRQSPAHQQRGLFPAVLNLASNALITTNATCGEKGPEMYCKLVEHVPGQPVRNPQCRICNQNSSHPYQRHPITNAIDGKNTWWQSPSIKNGVEYHYVTITLDLQQVFQIAYVIVKAANSPRPGNWILERSLDDEEYKPWQYHAVTDTECLTLYNIYPRTGPPSYAKDDEVICTSFYSKIHPLENGEIHISLINGRPSADDPSPELLEFTSARYIRLRFQRIRTLNADLMMFAHKDPREIDPIVTRRYYYSVKDISVGGMCICYGHARACPLDPATNKSRCECEHNTCGESCDRCCPGFHQKPWRAGTFLTKTECEACNCHGKAEECYYDETVASRNLSLNIHGKYIGGGVCINCTHNTAGINCETCIDGFFRPKGVSPSYPRPCQPCHCDPAGSLSEVCIKDEKHTRRGLKPGSCYCKPGFGGMNCDRCVRGYRGYPDCQPCNCSGLGSTNQDPCIGPCSCKENVEGEDCSHCKFGFFNLQEENQKGCEECFCSGVSDRCQSSYWTYGNIQDMHGWYLTDLSGRIQVAPQLDNPDAPQQISVSNSEARRSLPDSYYWSAPAPYLRNKLPAVGGQLSFTISYDLEEEEDDTEKILQLMIILEGNNLRISTAYKEVHLEPSEEHVEELSLKEESFTIHGTNLPVSRKDFMILLTNLERVLIQTTYNLGMDVIFRLSSVNLESAVPYPTDRSIASAVEVCQCPPGYSGSSCEACWPRHRRVNGTIFGGLCEPCQCFGHAEACNDVTGECLSCKDHTGGPYCNECLPGFYGDPTRGTSEDCQPCACPLNIPSNNFSPTCHLDRSLGLICDECPVGYTGPRCERCAEGYFGQPSIPGGSCQPCLCNDNLDFSIPGSCDSLSGSCLICKPGTTGRFCELCADGYFGDAVDAKNCQPCRCNVNGSFSEICHRKTGQCECRPNVQGQRCDECKPETFGLQLGRGCIPCNCNSFGSKSFDCEASGQCWCQPGVAGKKCDRCAHGYFNFQEGGCTACDCSHLGNNCNPKTGQCICPPNTIGEKCSECLPNTWGHSIVTGCKVCNCSTVGSLSSQCNINTGQCSCHPKFSGMKCSECNRGHWNYPLCSLCDCFLPGTDATTCDSETRKCSCSDQTGQCTCKVNVEGVHCDRCRPGKFGLEAKNPLGCSSCYCFGVTSQCSEAKGLVRTWVTLRDEQTILPLVDEALQHTTTKGIAFQNPEIVAKMDEVRQDLHLEPFYWKLPEQFEGKKLMAYGGKLKYTIYFEARDETGFATYKPQVIIRGGTPTHARIITRHMAAPLIGQLTRHEIEMTEKEWKYYGDDPRISRTVTREDFLDILYDIHYILIKATYGNVVRQSRISEISMEGAEPGQVSAASPLANLIERCDCPPGYSGLSCETCAPGFYRVHSEPGGRTPGPTLGTCVPCQCHGHSSQCDPETSVCQNCQHHTAGDFCERCALGYYGIVRGLPNDCQPCACPLISPSNNFSPSCVLEGLEDYRCTACPRGYEGQYCERCAPGYAGSPSSPGGSCQECECDPYGSLPVPCDPVTGLCTCRPGATGRKCDGCEHGHAREGAECVFCGDECTGLLLGDLAHLEQMAMNINLTGPLPAPYKILYGLENATQELKHLLSPQRAPERLLQLAEGNMNTLVMEMNELLTRATKVTADGEQTGQDAERTNSRAQSLEEFIKGLVQHAEAVNEKAIKLNETLGSQDRTAERNLQELQKEIDRMLKELRSKDLQTQKEVAEDELVAAEGLLKRVNKLFGEPRAQNEEMEKDLREKLAEYQNKLDDAWDLLREATKKTKDADRLSAANQKNMTILETKKEAIEGSKRQIENTLKEGNDILDEANRLAGEITSVIDYVEDIKTKLPPMSEELSDKIDDLAQEIKDRRLAEKVFQAESHAAQLNDSSAVLDGILDEAKNISFNATAAFRAYSNIKDYIDEAEKVAREAKELAHEATKLATSPQGLLKEDAKGSLQKSFRILNEAKKLANDVKENHNDLSGLKTRLETADLRNSGLLGALNDTMDKLSAIPNDTAAKLQAVKEKAREANDTAKAVLAQVKDLHQNLDGLKQNYNKLADSVAKTNAVVKDPSKNIADAGATVRNLEQEADRLIDKLKPIKELEDNLKKNISEIKELINQARKQANSIKVSVSSGGDCIRTYKPEIKKGSYNNIVVHVKTAVADNLLFYLGSAKFIDFLAIEMRKGKVSFLWDVGSGVGRVEYPDLTIDDSYWYRIEASRTGRNGSISVRALDGPKASMVPSTHHSVSPPGYTILDVDANAMLFVGGLTGKIKKADAVRVTTFTGCMGETYFDNKPIGLWNFREKEGDCKGCTVSPQVEDSEGTIQFDGEGYALVSRPIRWYPNISTVMFKFRTFSSNALLMYLATRDLKDFMSVELSDGHVKVSYDLGSGMASVVSNQNHNDGKWKSFTLSRIQKQANISIVDIDSNQEENIATSSSGNNFGLDLKADDKIYFGGLPTLRNLRPEVNVKKYSGCLKDIEISRTPYNILSSPNYVGVTKGCSLENVYTVSFPKPGFVELAAVSIDVGTEINLSFSTRNESGIILLGSGGTLTPPRRKRRQTTQAYYAIFLNKGRLEVHLSSGTRTMRKIVIKPEPNLFHDGREHSVHVERTRGVFTVQVDENRRHMQNLTEEQPIEVKKLFVGGAPPEFQPSPLRNIPAFQGCVWNLVINSIPMDFAQPIAFKNADIGRCAYQKPREEEDDAVPAEVTVQPQPVPTPAFPFPAPTMVHGPCVAESEPAFLSGSKQFGLSRNSHIALAFDDTKVKNRLTIELEVRTEAESGLLFYMARINHADFATVQLRNGFPYFSYDLGSGDTSTMIPTRINDGQWHKIKITRVKQEGILSVDDASNQTISPKKADILDVVGILYVGGLPINYTTRRIGPVTYSLDGCVRNLYMEQAPVDLDQPTSSFHVGTCFANAEKGTYFDGTGFAKAVGGFKVGLDLLVEFEFRTTRPTGVLLGVSSQKMDGMGIEMIDEKLMFHVDNGAGRFTAVYDAGSPGHMCDGRWHKVTAKKIKNRLELVVDGNQVDAQSPNAASTSADTNDPVFVGGFPDGLNQFGLTTNVRFRGCIRSLKLTKGTGKPLEVNFAKALELRGVQPVSCPTT</sequence>
<dbReference type="InterPro" id="IPR008211">
    <property type="entry name" value="Laminin_N"/>
</dbReference>
<dbReference type="PRINTS" id="PR00011">
    <property type="entry name" value="EGFLAMININ"/>
</dbReference>
<dbReference type="Pfam" id="PF06008">
    <property type="entry name" value="Laminin_I"/>
    <property type="match status" value="1"/>
</dbReference>
<reference evidence="19" key="1">
    <citation type="submission" date="2024-01" db="EMBL/GenBank/DDBJ databases">
        <title>GRCr8: a new rat reference genome assembly contstructed from accurate long reads and long range scaffolding.</title>
        <authorList>
            <person name="Doris P.A."/>
            <person name="Kalbfleisch T."/>
            <person name="Li K."/>
            <person name="Howe K."/>
            <person name="Wood J."/>
        </authorList>
    </citation>
    <scope>NUCLEOTIDE SEQUENCE [LARGE SCALE GENOMIC DNA]</scope>
    <source>
        <strain evidence="19">Brown Norway</strain>
    </source>
</reference>
<comment type="caution">
    <text evidence="13">Lacks conserved residue(s) required for the propagation of feature annotation.</text>
</comment>
<feature type="disulfide bond" evidence="13">
    <location>
        <begin position="1149"/>
        <end position="1166"/>
    </location>
</feature>
<evidence type="ECO:0007829" key="22">
    <source>
        <dbReference type="PeptideAtlas" id="A0A8I5ZPP7"/>
    </source>
</evidence>
<evidence type="ECO:0000256" key="5">
    <source>
        <dbReference type="ARBA" id="ARBA00022737"/>
    </source>
</evidence>
<dbReference type="GO" id="GO:0007155">
    <property type="term" value="P:cell adhesion"/>
    <property type="evidence" value="ECO:0007669"/>
    <property type="project" value="UniProtKB-KW"/>
</dbReference>
<dbReference type="OMA" id="SHSRINF"/>
<feature type="disulfide bond" evidence="13">
    <location>
        <begin position="1616"/>
        <end position="1633"/>
    </location>
</feature>
<evidence type="ECO:0000256" key="8">
    <source>
        <dbReference type="ARBA" id="ARBA00023054"/>
    </source>
</evidence>
<evidence type="ECO:0000313" key="21">
    <source>
        <dbReference type="RGD" id="1308889"/>
    </source>
</evidence>
<feature type="coiled-coil region" evidence="14">
    <location>
        <begin position="2118"/>
        <end position="2225"/>
    </location>
</feature>
<keyword evidence="8 14" id="KW-0175">Coiled coil</keyword>
<dbReference type="GO" id="GO:0032224">
    <property type="term" value="P:positive regulation of synaptic transmission, cholinergic"/>
    <property type="evidence" value="ECO:0007669"/>
    <property type="project" value="Ensembl"/>
</dbReference>
<evidence type="ECO:0000256" key="10">
    <source>
        <dbReference type="ARBA" id="ARBA00023180"/>
    </source>
</evidence>
<dbReference type="GeneTree" id="ENSGT00940000155362"/>
<dbReference type="SMART" id="SM00281">
    <property type="entry name" value="LamB"/>
    <property type="match status" value="2"/>
</dbReference>
<dbReference type="PROSITE" id="PS01248">
    <property type="entry name" value="EGF_LAM_1"/>
    <property type="match status" value="6"/>
</dbReference>
<dbReference type="GO" id="GO:0031594">
    <property type="term" value="C:neuromuscular junction"/>
    <property type="evidence" value="ECO:0007669"/>
    <property type="project" value="Ensembl"/>
</dbReference>
<evidence type="ECO:0000259" key="16">
    <source>
        <dbReference type="PROSITE" id="PS50027"/>
    </source>
</evidence>
<feature type="disulfide bond" evidence="13">
    <location>
        <begin position="1635"/>
        <end position="1644"/>
    </location>
</feature>
<dbReference type="PANTHER" id="PTHR10574">
    <property type="entry name" value="NETRIN/LAMININ-RELATED"/>
    <property type="match status" value="1"/>
</dbReference>
<dbReference type="Gene3D" id="2.60.120.200">
    <property type="match status" value="5"/>
</dbReference>
<dbReference type="PANTHER" id="PTHR10574:SF291">
    <property type="entry name" value="LAMININ SUBUNIT ALPHA-2"/>
    <property type="match status" value="1"/>
</dbReference>
<feature type="domain" description="Laminin G" evidence="15">
    <location>
        <begin position="2425"/>
        <end position="2602"/>
    </location>
</feature>
<feature type="disulfide bond" evidence="13">
    <location>
        <begin position="1007"/>
        <end position="1024"/>
    </location>
</feature>
<feature type="disulfide bond" evidence="13">
    <location>
        <begin position="1193"/>
        <end position="1205"/>
    </location>
</feature>
<dbReference type="CTD" id="3908"/>
<feature type="disulfide bond" evidence="13">
    <location>
        <begin position="575"/>
        <end position="584"/>
    </location>
</feature>
<feature type="disulfide bond" evidence="13">
    <location>
        <begin position="1026"/>
        <end position="1035"/>
    </location>
</feature>
<evidence type="ECO:0000313" key="20">
    <source>
        <dbReference type="Proteomes" id="UP000002494"/>
    </source>
</evidence>
<dbReference type="InterPro" id="IPR010307">
    <property type="entry name" value="Laminin_dom_II"/>
</dbReference>
<feature type="domain" description="Laminin EGF-like" evidence="16">
    <location>
        <begin position="844"/>
        <end position="893"/>
    </location>
</feature>
<dbReference type="SUPFAM" id="SSF58104">
    <property type="entry name" value="Methyl-accepting chemotaxis protein (MCP) signaling domain"/>
    <property type="match status" value="1"/>
</dbReference>
<protein>
    <submittedName>
        <fullName evidence="19">Laminin subunit alpha 2</fullName>
    </submittedName>
</protein>
<feature type="coiled-coil region" evidence="14">
    <location>
        <begin position="1901"/>
        <end position="1974"/>
    </location>
</feature>
<dbReference type="Gene3D" id="2.170.300.10">
    <property type="entry name" value="Tie2 ligand-binding domain superfamily"/>
    <property type="match status" value="1"/>
</dbReference>
<dbReference type="RGD" id="1308889">
    <property type="gene designation" value="Lama2"/>
</dbReference>
<feature type="domain" description="Laminin G" evidence="15">
    <location>
        <begin position="2844"/>
        <end position="3015"/>
    </location>
</feature>
<evidence type="ECO:0000256" key="13">
    <source>
        <dbReference type="PROSITE-ProRule" id="PRU00460"/>
    </source>
</evidence>
<feature type="domain" description="Laminin G" evidence="15">
    <location>
        <begin position="2607"/>
        <end position="2791"/>
    </location>
</feature>
<evidence type="ECO:0000256" key="9">
    <source>
        <dbReference type="ARBA" id="ARBA00023157"/>
    </source>
</evidence>
<feature type="domain" description="Laminin EGF-like" evidence="16">
    <location>
        <begin position="501"/>
        <end position="555"/>
    </location>
</feature>
<dbReference type="InterPro" id="IPR000034">
    <property type="entry name" value="Laminin_IV"/>
</dbReference>
<dbReference type="InterPro" id="IPR009254">
    <property type="entry name" value="Laminin_aI"/>
</dbReference>
<evidence type="ECO:0000259" key="17">
    <source>
        <dbReference type="PROSITE" id="PS51115"/>
    </source>
</evidence>
<feature type="domain" description="Laminin EGF-like" evidence="16">
    <location>
        <begin position="1147"/>
        <end position="1192"/>
    </location>
</feature>
<evidence type="ECO:0000256" key="1">
    <source>
        <dbReference type="ARBA" id="ARBA00004302"/>
    </source>
</evidence>
<feature type="disulfide bond" evidence="13">
    <location>
        <begin position="1614"/>
        <end position="1626"/>
    </location>
</feature>
<keyword evidence="3" id="KW-0272">Extracellular matrix</keyword>
<keyword evidence="10" id="KW-0325">Glycoprotein</keyword>
<feature type="disulfide bond" evidence="13">
    <location>
        <begin position="988"/>
        <end position="1002"/>
    </location>
</feature>
<feature type="domain" description="Laminin EGF-like" evidence="16">
    <location>
        <begin position="1101"/>
        <end position="1146"/>
    </location>
</feature>
<feature type="domain" description="Laminin EGF-like" evidence="16">
    <location>
        <begin position="1054"/>
        <end position="1100"/>
    </location>
</feature>
<dbReference type="GO" id="GO:0005604">
    <property type="term" value="C:basement membrane"/>
    <property type="evidence" value="ECO:0007669"/>
    <property type="project" value="UniProtKB-SubCell"/>
</dbReference>
<feature type="domain" description="Laminin EGF-like" evidence="16">
    <location>
        <begin position="556"/>
        <end position="604"/>
    </location>
</feature>
<dbReference type="Pfam" id="PF00055">
    <property type="entry name" value="Laminin_N"/>
    <property type="match status" value="1"/>
</dbReference>
<dbReference type="PROSITE" id="PS50027">
    <property type="entry name" value="EGF_LAM_2"/>
    <property type="match status" value="12"/>
</dbReference>
<dbReference type="GO" id="GO:0042383">
    <property type="term" value="C:sarcolemma"/>
    <property type="evidence" value="ECO:0007669"/>
    <property type="project" value="Ensembl"/>
</dbReference>
<feature type="domain" description="Laminin EGF-like" evidence="16">
    <location>
        <begin position="1614"/>
        <end position="1660"/>
    </location>
</feature>
<dbReference type="CDD" id="cd00055">
    <property type="entry name" value="EGF_Lam"/>
    <property type="match status" value="16"/>
</dbReference>
<dbReference type="InterPro" id="IPR009030">
    <property type="entry name" value="Growth_fac_rcpt_cys_sf"/>
</dbReference>
<name>A0A8I5ZPP7_RAT</name>
<organism evidence="19 20">
    <name type="scientific">Rattus norvegicus</name>
    <name type="common">Rat</name>
    <dbReference type="NCBI Taxonomy" id="10116"/>
    <lineage>
        <taxon>Eukaryota</taxon>
        <taxon>Metazoa</taxon>
        <taxon>Chordata</taxon>
        <taxon>Craniata</taxon>
        <taxon>Vertebrata</taxon>
        <taxon>Euteleostomi</taxon>
        <taxon>Mammalia</taxon>
        <taxon>Eutheria</taxon>
        <taxon>Euarchontoglires</taxon>
        <taxon>Glires</taxon>
        <taxon>Rodentia</taxon>
        <taxon>Myomorpha</taxon>
        <taxon>Muroidea</taxon>
        <taxon>Muridae</taxon>
        <taxon>Murinae</taxon>
        <taxon>Rattus</taxon>
    </lineage>
</organism>
<dbReference type="InterPro" id="IPR002049">
    <property type="entry name" value="LE_dom"/>
</dbReference>
<evidence type="ECO:0000256" key="11">
    <source>
        <dbReference type="ARBA" id="ARBA00023292"/>
    </source>
</evidence>
<feature type="disulfide bond" evidence="13">
    <location>
        <begin position="501"/>
        <end position="513"/>
    </location>
</feature>
<dbReference type="Pfam" id="PF02210">
    <property type="entry name" value="Laminin_G_2"/>
    <property type="match status" value="1"/>
</dbReference>
<feature type="disulfide bond" evidence="13">
    <location>
        <begin position="976"/>
        <end position="985"/>
    </location>
</feature>
<dbReference type="GO" id="GO:0007411">
    <property type="term" value="P:axon guidance"/>
    <property type="evidence" value="ECO:0007669"/>
    <property type="project" value="Ensembl"/>
</dbReference>
<keyword evidence="9 13" id="KW-1015">Disulfide bond</keyword>
<dbReference type="GO" id="GO:0030155">
    <property type="term" value="P:regulation of cell adhesion"/>
    <property type="evidence" value="ECO:0007669"/>
    <property type="project" value="InterPro"/>
</dbReference>
<feature type="domain" description="Laminin EGF-like" evidence="16">
    <location>
        <begin position="952"/>
        <end position="1004"/>
    </location>
</feature>
<dbReference type="InterPro" id="IPR013320">
    <property type="entry name" value="ConA-like_dom_sf"/>
</dbReference>
<evidence type="ECO:0000259" key="18">
    <source>
        <dbReference type="PROSITE" id="PS51117"/>
    </source>
</evidence>
<feature type="disulfide bond" evidence="13">
    <location>
        <begin position="922"/>
        <end position="931"/>
    </location>
</feature>
<keyword evidence="2" id="KW-0964">Secreted</keyword>
<dbReference type="Pfam" id="PF00053">
    <property type="entry name" value="EGF_laminin"/>
    <property type="match status" value="13"/>
</dbReference>
<dbReference type="PROSITE" id="PS51117">
    <property type="entry name" value="LAMININ_NTER"/>
    <property type="match status" value="1"/>
</dbReference>
<evidence type="ECO:0000256" key="4">
    <source>
        <dbReference type="ARBA" id="ARBA00022729"/>
    </source>
</evidence>
<keyword evidence="20" id="KW-1185">Reference proteome</keyword>
<dbReference type="SMART" id="SM00282">
    <property type="entry name" value="LamG"/>
    <property type="match status" value="5"/>
</dbReference>
<evidence type="ECO:0000256" key="14">
    <source>
        <dbReference type="SAM" id="Coils"/>
    </source>
</evidence>
<feature type="domain" description="Laminin EGF-like" evidence="16">
    <location>
        <begin position="894"/>
        <end position="951"/>
    </location>
</feature>
<dbReference type="Gene3D" id="2.10.25.10">
    <property type="entry name" value="Laminin"/>
    <property type="match status" value="14"/>
</dbReference>
<feature type="disulfide bond" evidence="13">
    <location>
        <begin position="1005"/>
        <end position="1017"/>
    </location>
</feature>
<dbReference type="GO" id="GO:0045995">
    <property type="term" value="P:regulation of embryonic development"/>
    <property type="evidence" value="ECO:0007669"/>
    <property type="project" value="InterPro"/>
</dbReference>
<feature type="domain" description="Laminin EGF-like" evidence="16">
    <location>
        <begin position="1005"/>
        <end position="1053"/>
    </location>
</feature>
<feature type="disulfide bond" evidence="13">
    <location>
        <begin position="531"/>
        <end position="540"/>
    </location>
</feature>
<accession>A0A8I5ZPP7</accession>
<feature type="domain" description="Laminin G" evidence="15">
    <location>
        <begin position="3020"/>
        <end position="3200"/>
    </location>
</feature>
<dbReference type="InterPro" id="IPR000742">
    <property type="entry name" value="EGF"/>
</dbReference>
<comment type="subcellular location">
    <subcellularLocation>
        <location evidence="1">Secreted</location>
        <location evidence="1">Extracellular space</location>
        <location evidence="1">Extracellular matrix</location>
        <location evidence="1">Basement membrane</location>
    </subcellularLocation>
</comment>
<feature type="disulfide bond" evidence="13">
    <location>
        <begin position="1147"/>
        <end position="1159"/>
    </location>
</feature>
<feature type="domain" description="Laminin G" evidence="15">
    <location>
        <begin position="2230"/>
        <end position="2413"/>
    </location>
</feature>
<dbReference type="SMART" id="SM00136">
    <property type="entry name" value="LamNT"/>
    <property type="match status" value="1"/>
</dbReference>
<proteinExistence type="evidence at protein level"/>
<feature type="domain" description="Laminin EGF-like" evidence="16">
    <location>
        <begin position="1507"/>
        <end position="1555"/>
    </location>
</feature>
<feature type="disulfide bond" evidence="13">
    <location>
        <begin position="1168"/>
        <end position="1177"/>
    </location>
</feature>
<feature type="disulfide bond" evidence="13">
    <location>
        <begin position="863"/>
        <end position="872"/>
    </location>
</feature>
<dbReference type="Pfam" id="PF24973">
    <property type="entry name" value="EGF_LMN_ATRN"/>
    <property type="match status" value="2"/>
</dbReference>
<feature type="disulfide bond" evidence="13">
    <location>
        <begin position="1119"/>
        <end position="1128"/>
    </location>
</feature>
<dbReference type="Gene3D" id="2.60.120.260">
    <property type="entry name" value="Galactose-binding domain-like"/>
    <property type="match status" value="1"/>
</dbReference>
<feature type="domain" description="Laminin N-terminal" evidence="18">
    <location>
        <begin position="122"/>
        <end position="373"/>
    </location>
</feature>
<feature type="disulfide bond" evidence="13">
    <location>
        <begin position="1054"/>
        <end position="1066"/>
    </location>
</feature>
<dbReference type="SMART" id="SM00181">
    <property type="entry name" value="EGF"/>
    <property type="match status" value="8"/>
</dbReference>
<dbReference type="InterPro" id="IPR050440">
    <property type="entry name" value="Laminin/Netrin_ECM"/>
</dbReference>
<dbReference type="PROSITE" id="PS51115">
    <property type="entry name" value="LAMININ_IVA"/>
    <property type="match status" value="2"/>
</dbReference>
<feature type="disulfide bond" evidence="12">
    <location>
        <begin position="2764"/>
        <end position="2791"/>
    </location>
</feature>